<accession>A0A1E3M2K2</accession>
<dbReference type="Proteomes" id="UP000094487">
    <property type="component" value="Unassembled WGS sequence"/>
</dbReference>
<evidence type="ECO:0000313" key="1">
    <source>
        <dbReference type="EMBL" id="ODP39290.1"/>
    </source>
</evidence>
<dbReference type="EMBL" id="MDDS01000006">
    <property type="protein sequence ID" value="ODP39290.1"/>
    <property type="molecule type" value="Genomic_DNA"/>
</dbReference>
<evidence type="ECO:0000313" key="2">
    <source>
        <dbReference type="Proteomes" id="UP000094487"/>
    </source>
</evidence>
<keyword evidence="2" id="KW-1185">Reference proteome</keyword>
<proteinExistence type="predicted"/>
<dbReference type="RefSeq" id="WP_069319061.1">
    <property type="nucleotide sequence ID" value="NZ_MDDS01000006.1"/>
</dbReference>
<dbReference type="STRING" id="1888892.BFL28_10780"/>
<protein>
    <submittedName>
        <fullName evidence="1">Uncharacterized protein</fullName>
    </submittedName>
</protein>
<sequence>MPAILADATNPCIQRTITRGAATFDCREWPLHVARHRSVLENRPSNVSQGRDPRGRFGAMVFA</sequence>
<organism evidence="1 2">
    <name type="scientific">Sphingomonas turrisvirgatae</name>
    <dbReference type="NCBI Taxonomy" id="1888892"/>
    <lineage>
        <taxon>Bacteria</taxon>
        <taxon>Pseudomonadati</taxon>
        <taxon>Pseudomonadota</taxon>
        <taxon>Alphaproteobacteria</taxon>
        <taxon>Sphingomonadales</taxon>
        <taxon>Sphingomonadaceae</taxon>
        <taxon>Sphingomonas</taxon>
    </lineage>
</organism>
<dbReference type="AlphaFoldDB" id="A0A1E3M2K2"/>
<reference evidence="1 2" key="1">
    <citation type="submission" date="2016-08" db="EMBL/GenBank/DDBJ databases">
        <title>Draft genome of the agarase producing Sphingomonas sp. MCT13.</title>
        <authorList>
            <person name="D'Andrea M.M."/>
            <person name="Rossolini G.M."/>
            <person name="Thaller M.C."/>
        </authorList>
    </citation>
    <scope>NUCLEOTIDE SEQUENCE [LARGE SCALE GENOMIC DNA]</scope>
    <source>
        <strain evidence="1 2">MCT13</strain>
    </source>
</reference>
<comment type="caution">
    <text evidence="1">The sequence shown here is derived from an EMBL/GenBank/DDBJ whole genome shotgun (WGS) entry which is preliminary data.</text>
</comment>
<name>A0A1E3M2K2_9SPHN</name>
<gene>
    <name evidence="1" type="ORF">BFL28_10780</name>
</gene>